<proteinExistence type="predicted"/>
<evidence type="ECO:0000256" key="2">
    <source>
        <dbReference type="SAM" id="Phobius"/>
    </source>
</evidence>
<dbReference type="GO" id="GO:0090313">
    <property type="term" value="P:regulation of protein targeting to membrane"/>
    <property type="evidence" value="ECO:0007669"/>
    <property type="project" value="TreeGrafter"/>
</dbReference>
<sequence length="840" mass="95005">MSNHFLSLKTFKKILFYAGLTLAVLFVSLSISVFLFKDKIINQFVQEVNKSLNTPVTIGKMDVSWFEKFPQLSIVFTDVYVEDSQPGKYPLLTANTISFQLNPIEVWKGKYTIRGLQIRDSETSLKIDAHGNNNYTILKENKDKKQASSGTVSFELKNVSLQNTRVHYINIAATEDLMFTSENLVASIGTTNDVYNINAEGQLTSERINIGTGTYLANKSFMIETDLVYNDRERNILINPSTLKLRQSSFTVHGTYNWKNENLIDLVTEGENTDIQTIFSLLPESATKNLTKYQSKGDVYFKTKLKGEISKRRNPLFSIDFGFKDATIFHPEFKTRIEGASLEGSFASSEISDPRQATLVLKNIKGSLNGESFAANFILQNFSDPEVMCDFKGRVDAASVFDFYPVPEIRNVSGSLLADVSFEGRIGLLKKRATAQRVSTQGTVELQNISLLYGDDKVPLQNLKGSLQFSNNDLALSNVAGELGNSDFMLNGFFKNIITFLLFEDQPIGIETDLKSEFIDLNQLLAIGFGKPSANKEQEYNFSISRNINLNFNCDVKALQYKRFHGSDLKGDLLVKNEMAVSRNITLKSMGGDLKCSGIVDAKNRKAIDVVSTIRLNGIYVDSIFYVFENFQQDFIQDKHLKGQAHADVNMEMVLKPNLRLFPETLIADIGVVIKKGELNNFEPMQKLKRYIKDDGLSRLRFSDLKNEIHIENKTIYIPQMEVRTNVTSLKVSGTHTFDQHIDYRIITPLRQRGAADLEAKDAIGDDGSGQSKLYLKITGTTDDYRIQYDTEAVKKKIVNDLKNEVKELREAFKNKGTQKKKEVELEKDEYFEWDAEQPQ</sequence>
<name>A0A1T5LBF7_9BACT</name>
<dbReference type="STRING" id="688867.SAMN05660236_2896"/>
<keyword evidence="2" id="KW-0472">Membrane</keyword>
<accession>A0A1T5LBF7</accession>
<evidence type="ECO:0000313" key="3">
    <source>
        <dbReference type="EMBL" id="SKC73310.1"/>
    </source>
</evidence>
<keyword evidence="1" id="KW-0175">Coiled coil</keyword>
<dbReference type="Proteomes" id="UP000190961">
    <property type="component" value="Unassembled WGS sequence"/>
</dbReference>
<dbReference type="InterPro" id="IPR052894">
    <property type="entry name" value="AsmA-related"/>
</dbReference>
<protein>
    <submittedName>
        <fullName evidence="3">AsmA-like C-terminal region</fullName>
    </submittedName>
</protein>
<keyword evidence="4" id="KW-1185">Reference proteome</keyword>
<keyword evidence="2" id="KW-0812">Transmembrane</keyword>
<keyword evidence="2" id="KW-1133">Transmembrane helix</keyword>
<dbReference type="PANTHER" id="PTHR30441">
    <property type="entry name" value="DUF748 DOMAIN-CONTAINING PROTEIN"/>
    <property type="match status" value="1"/>
</dbReference>
<reference evidence="3 4" key="1">
    <citation type="submission" date="2017-02" db="EMBL/GenBank/DDBJ databases">
        <authorList>
            <person name="Peterson S.W."/>
        </authorList>
    </citation>
    <scope>NUCLEOTIDE SEQUENCE [LARGE SCALE GENOMIC DNA]</scope>
    <source>
        <strain evidence="3 4">DSM 25262</strain>
    </source>
</reference>
<organism evidence="3 4">
    <name type="scientific">Ohtaekwangia koreensis</name>
    <dbReference type="NCBI Taxonomy" id="688867"/>
    <lineage>
        <taxon>Bacteria</taxon>
        <taxon>Pseudomonadati</taxon>
        <taxon>Bacteroidota</taxon>
        <taxon>Cytophagia</taxon>
        <taxon>Cytophagales</taxon>
        <taxon>Fulvivirgaceae</taxon>
        <taxon>Ohtaekwangia</taxon>
    </lineage>
</organism>
<feature type="coiled-coil region" evidence="1">
    <location>
        <begin position="792"/>
        <end position="819"/>
    </location>
</feature>
<dbReference type="EMBL" id="FUZU01000002">
    <property type="protein sequence ID" value="SKC73310.1"/>
    <property type="molecule type" value="Genomic_DNA"/>
</dbReference>
<gene>
    <name evidence="3" type="ORF">SAMN05660236_2896</name>
</gene>
<feature type="transmembrane region" description="Helical" evidence="2">
    <location>
        <begin position="14"/>
        <end position="36"/>
    </location>
</feature>
<evidence type="ECO:0000313" key="4">
    <source>
        <dbReference type="Proteomes" id="UP000190961"/>
    </source>
</evidence>
<dbReference type="PANTHER" id="PTHR30441:SF8">
    <property type="entry name" value="DUF748 DOMAIN-CONTAINING PROTEIN"/>
    <property type="match status" value="1"/>
</dbReference>
<dbReference type="AlphaFoldDB" id="A0A1T5LBF7"/>
<evidence type="ECO:0000256" key="1">
    <source>
        <dbReference type="SAM" id="Coils"/>
    </source>
</evidence>
<dbReference type="GO" id="GO:0005886">
    <property type="term" value="C:plasma membrane"/>
    <property type="evidence" value="ECO:0007669"/>
    <property type="project" value="TreeGrafter"/>
</dbReference>